<evidence type="ECO:0000313" key="3">
    <source>
        <dbReference type="Proteomes" id="UP001235939"/>
    </source>
</evidence>
<organism evidence="2 3">
    <name type="scientific">Cordylochernes scorpioides</name>
    <dbReference type="NCBI Taxonomy" id="51811"/>
    <lineage>
        <taxon>Eukaryota</taxon>
        <taxon>Metazoa</taxon>
        <taxon>Ecdysozoa</taxon>
        <taxon>Arthropoda</taxon>
        <taxon>Chelicerata</taxon>
        <taxon>Arachnida</taxon>
        <taxon>Pseudoscorpiones</taxon>
        <taxon>Cheliferoidea</taxon>
        <taxon>Chernetidae</taxon>
        <taxon>Cordylochernes</taxon>
    </lineage>
</organism>
<gene>
    <name evidence="2" type="ORF">LAZ67_8003422</name>
</gene>
<dbReference type="Proteomes" id="UP001235939">
    <property type="component" value="Chromosome 08"/>
</dbReference>
<keyword evidence="1" id="KW-0732">Signal</keyword>
<evidence type="ECO:0000256" key="1">
    <source>
        <dbReference type="SAM" id="SignalP"/>
    </source>
</evidence>
<dbReference type="EMBL" id="CP092870">
    <property type="protein sequence ID" value="UYV71474.1"/>
    <property type="molecule type" value="Genomic_DNA"/>
</dbReference>
<feature type="signal peptide" evidence="1">
    <location>
        <begin position="1"/>
        <end position="21"/>
    </location>
</feature>
<name>A0ABY6KRI2_9ARAC</name>
<proteinExistence type="predicted"/>
<sequence>MKLLLIILMFSCFLFDSEVLAYEGARGPVGHWTRDGCRRILLQSWLTGGPPPWADLRWNCFSWHDADVALWLALYALSYSGSRHAICAACGSSDG</sequence>
<keyword evidence="3" id="KW-1185">Reference proteome</keyword>
<accession>A0ABY6KRI2</accession>
<feature type="chain" id="PRO_5045661746" description="Secreted protein" evidence="1">
    <location>
        <begin position="22"/>
        <end position="95"/>
    </location>
</feature>
<evidence type="ECO:0008006" key="4">
    <source>
        <dbReference type="Google" id="ProtNLM"/>
    </source>
</evidence>
<evidence type="ECO:0000313" key="2">
    <source>
        <dbReference type="EMBL" id="UYV71474.1"/>
    </source>
</evidence>
<protein>
    <recommendedName>
        <fullName evidence="4">Secreted protein</fullName>
    </recommendedName>
</protein>
<reference evidence="2 3" key="1">
    <citation type="submission" date="2022-01" db="EMBL/GenBank/DDBJ databases">
        <title>A chromosomal length assembly of Cordylochernes scorpioides.</title>
        <authorList>
            <person name="Zeh D."/>
            <person name="Zeh J."/>
        </authorList>
    </citation>
    <scope>NUCLEOTIDE SEQUENCE [LARGE SCALE GENOMIC DNA]</scope>
    <source>
        <strain evidence="2">IN4F17</strain>
        <tissue evidence="2">Whole Body</tissue>
    </source>
</reference>